<evidence type="ECO:0000313" key="8">
    <source>
        <dbReference type="Proteomes" id="UP000050741"/>
    </source>
</evidence>
<protein>
    <submittedName>
        <fullName evidence="9">MFS domain-containing protein</fullName>
    </submittedName>
</protein>
<feature type="transmembrane region" description="Helical" evidence="7">
    <location>
        <begin position="395"/>
        <end position="417"/>
    </location>
</feature>
<dbReference type="GO" id="GO:0022857">
    <property type="term" value="F:transmembrane transporter activity"/>
    <property type="evidence" value="ECO:0007669"/>
    <property type="project" value="InterPro"/>
</dbReference>
<evidence type="ECO:0000256" key="7">
    <source>
        <dbReference type="SAM" id="Phobius"/>
    </source>
</evidence>
<feature type="transmembrane region" description="Helical" evidence="7">
    <location>
        <begin position="314"/>
        <end position="336"/>
    </location>
</feature>
<dbReference type="GO" id="GO:0005765">
    <property type="term" value="C:lysosomal membrane"/>
    <property type="evidence" value="ECO:0007669"/>
    <property type="project" value="TreeGrafter"/>
</dbReference>
<feature type="transmembrane region" description="Helical" evidence="7">
    <location>
        <begin position="208"/>
        <end position="229"/>
    </location>
</feature>
<reference evidence="8" key="1">
    <citation type="submission" date="2013-12" db="EMBL/GenBank/DDBJ databases">
        <authorList>
            <person name="Aslett M."/>
        </authorList>
    </citation>
    <scope>NUCLEOTIDE SEQUENCE [LARGE SCALE GENOMIC DNA]</scope>
    <source>
        <strain evidence="8">Lindley</strain>
    </source>
</reference>
<dbReference type="Gene3D" id="1.20.1250.20">
    <property type="entry name" value="MFS general substrate transporter like domains"/>
    <property type="match status" value="1"/>
</dbReference>
<sequence>MNIGHIPSADGTTRNRARQLARSPPPEAEQFRWSNPRCEAPDDRRMGSRRATPPPKLGRTDEVLAALERGCEKLRKYESIPNGNKLDKWRKNDESSKLLLDGAELNKTYSPPPNRRPVTNQFGFGCDGTSALPLSDWCSVYVSAFLTFCSAIQFSIFYASMWPYLQKLDVNATENLFGYIIAIYSFGNILGFVLIGAMATRIKRIRSLLYSCFLLMFVGNGLYLAVDLAPANKVKYILCIARFVAGIGSCNFTLLKAYVSLTSSEKDRPKAIALMACAAALGLSAGPVLQALFVPLGYPGLKVFFLPKMSISMYTAPALLASILNIGNMFCVGMFMGEKRVELCDTAAETNDQQQKQQHLKQLPDYDRIAIFLCYLTRFTQMFVYTTLETLNFRLTLIISMVCLSAFYVLTFSYPFLPGHVMTFSGKALQNYTGEAIGCDRDRFDWCSSVRPLHPWHFYAIYVIAVGLAFSNINMALNTLFPAILGPREHGVQEGLLQMVGLLARMVGPLVISSLYTKYGPREVWLVGLEAIGATLAMWLVFYRRMVPLEMAQNDHSLKLDDQFGSGRKLAKKSKKSVTIDERRPLLIEATISEEDNGIL</sequence>
<comment type="subcellular location">
    <subcellularLocation>
        <location evidence="1">Endomembrane system</location>
        <topology evidence="1">Multi-pass membrane protein</topology>
    </subcellularLocation>
</comment>
<feature type="transmembrane region" description="Helical" evidence="7">
    <location>
        <begin position="176"/>
        <end position="196"/>
    </location>
</feature>
<proteinExistence type="predicted"/>
<evidence type="ECO:0000256" key="3">
    <source>
        <dbReference type="ARBA" id="ARBA00022692"/>
    </source>
</evidence>
<keyword evidence="5 7" id="KW-0472">Membrane</keyword>
<dbReference type="Pfam" id="PF07690">
    <property type="entry name" value="MFS_1"/>
    <property type="match status" value="1"/>
</dbReference>
<feature type="transmembrane region" description="Helical" evidence="7">
    <location>
        <begin position="459"/>
        <end position="483"/>
    </location>
</feature>
<dbReference type="WBParaSite" id="GPLIN_000783800">
    <property type="protein sequence ID" value="GPLIN_000783800"/>
    <property type="gene ID" value="GPLIN_000783800"/>
</dbReference>
<feature type="transmembrane region" description="Helical" evidence="7">
    <location>
        <begin position="271"/>
        <end position="294"/>
    </location>
</feature>
<dbReference type="InterPro" id="IPR036259">
    <property type="entry name" value="MFS_trans_sf"/>
</dbReference>
<keyword evidence="3 7" id="KW-0812">Transmembrane</keyword>
<dbReference type="PANTHER" id="PTHR23510:SF3">
    <property type="entry name" value="MAJOR FACILITATOR SUPERFAMILY DOMAIN-CONTAINING PROTEIN 8"/>
    <property type="match status" value="1"/>
</dbReference>
<dbReference type="Proteomes" id="UP000050741">
    <property type="component" value="Unassembled WGS sequence"/>
</dbReference>
<feature type="transmembrane region" description="Helical" evidence="7">
    <location>
        <begin position="495"/>
        <end position="512"/>
    </location>
</feature>
<dbReference type="InterPro" id="IPR011701">
    <property type="entry name" value="MFS"/>
</dbReference>
<keyword evidence="4 7" id="KW-1133">Transmembrane helix</keyword>
<keyword evidence="8" id="KW-1185">Reference proteome</keyword>
<feature type="transmembrane region" description="Helical" evidence="7">
    <location>
        <begin position="140"/>
        <end position="164"/>
    </location>
</feature>
<feature type="transmembrane region" description="Helical" evidence="7">
    <location>
        <begin position="524"/>
        <end position="543"/>
    </location>
</feature>
<dbReference type="AlphaFoldDB" id="A0A183C4P4"/>
<evidence type="ECO:0000256" key="4">
    <source>
        <dbReference type="ARBA" id="ARBA00022989"/>
    </source>
</evidence>
<name>A0A183C4P4_GLOPA</name>
<feature type="region of interest" description="Disordered" evidence="6">
    <location>
        <begin position="1"/>
        <end position="58"/>
    </location>
</feature>
<organism evidence="8 9">
    <name type="scientific">Globodera pallida</name>
    <name type="common">Potato cyst nematode worm</name>
    <name type="synonym">Heterodera pallida</name>
    <dbReference type="NCBI Taxonomy" id="36090"/>
    <lineage>
        <taxon>Eukaryota</taxon>
        <taxon>Metazoa</taxon>
        <taxon>Ecdysozoa</taxon>
        <taxon>Nematoda</taxon>
        <taxon>Chromadorea</taxon>
        <taxon>Rhabditida</taxon>
        <taxon>Tylenchina</taxon>
        <taxon>Tylenchomorpha</taxon>
        <taxon>Tylenchoidea</taxon>
        <taxon>Heteroderidae</taxon>
        <taxon>Heteroderinae</taxon>
        <taxon>Globodera</taxon>
    </lineage>
</organism>
<evidence type="ECO:0000313" key="9">
    <source>
        <dbReference type="WBParaSite" id="GPLIN_000783800"/>
    </source>
</evidence>
<dbReference type="InterPro" id="IPR051068">
    <property type="entry name" value="MFS_Domain-Containing_Protein"/>
</dbReference>
<evidence type="ECO:0000256" key="2">
    <source>
        <dbReference type="ARBA" id="ARBA00022448"/>
    </source>
</evidence>
<dbReference type="PANTHER" id="PTHR23510">
    <property type="entry name" value="INNER MEMBRANE TRANSPORT PROTEIN YAJR"/>
    <property type="match status" value="1"/>
</dbReference>
<dbReference type="GO" id="GO:0012505">
    <property type="term" value="C:endomembrane system"/>
    <property type="evidence" value="ECO:0007669"/>
    <property type="project" value="UniProtKB-SubCell"/>
</dbReference>
<reference evidence="9" key="3">
    <citation type="submission" date="2016-06" db="UniProtKB">
        <authorList>
            <consortium name="WormBaseParasite"/>
        </authorList>
    </citation>
    <scope>IDENTIFICATION</scope>
</reference>
<feature type="transmembrane region" description="Helical" evidence="7">
    <location>
        <begin position="235"/>
        <end position="259"/>
    </location>
</feature>
<evidence type="ECO:0000256" key="5">
    <source>
        <dbReference type="ARBA" id="ARBA00023136"/>
    </source>
</evidence>
<keyword evidence="2" id="KW-0813">Transport</keyword>
<accession>A0A183C4P4</accession>
<evidence type="ECO:0000256" key="1">
    <source>
        <dbReference type="ARBA" id="ARBA00004127"/>
    </source>
</evidence>
<evidence type="ECO:0000256" key="6">
    <source>
        <dbReference type="SAM" id="MobiDB-lite"/>
    </source>
</evidence>
<dbReference type="SUPFAM" id="SSF103473">
    <property type="entry name" value="MFS general substrate transporter"/>
    <property type="match status" value="1"/>
</dbReference>
<reference evidence="8" key="2">
    <citation type="submission" date="2014-05" db="EMBL/GenBank/DDBJ databases">
        <title>The genome and life-stage specific transcriptomes of Globodera pallida elucidate key aspects of plant parasitism by a cyst nematode.</title>
        <authorList>
            <person name="Cotton J.A."/>
            <person name="Lilley C.J."/>
            <person name="Jones L.M."/>
            <person name="Kikuchi T."/>
            <person name="Reid A.J."/>
            <person name="Thorpe P."/>
            <person name="Tsai I.J."/>
            <person name="Beasley H."/>
            <person name="Blok V."/>
            <person name="Cock P.J.A."/>
            <person name="Van den Akker S.E."/>
            <person name="Holroyd N."/>
            <person name="Hunt M."/>
            <person name="Mantelin S."/>
            <person name="Naghra H."/>
            <person name="Pain A."/>
            <person name="Palomares-Rius J.E."/>
            <person name="Zarowiecki M."/>
            <person name="Berriman M."/>
            <person name="Jones J.T."/>
            <person name="Urwin P.E."/>
        </authorList>
    </citation>
    <scope>NUCLEOTIDE SEQUENCE [LARGE SCALE GENOMIC DNA]</scope>
    <source>
        <strain evidence="8">Lindley</strain>
    </source>
</reference>